<feature type="compositionally biased region" description="Polar residues" evidence="2">
    <location>
        <begin position="189"/>
        <end position="200"/>
    </location>
</feature>
<feature type="compositionally biased region" description="Basic and acidic residues" evidence="2">
    <location>
        <begin position="660"/>
        <end position="671"/>
    </location>
</feature>
<feature type="compositionally biased region" description="Low complexity" evidence="2">
    <location>
        <begin position="71"/>
        <end position="82"/>
    </location>
</feature>
<dbReference type="eggNOG" id="ENOG502SANW">
    <property type="taxonomic scope" value="Eukaryota"/>
</dbReference>
<dbReference type="OrthoDB" id="5342758at2759"/>
<evidence type="ECO:0000313" key="4">
    <source>
        <dbReference type="Proteomes" id="UP000014074"/>
    </source>
</evidence>
<feature type="compositionally biased region" description="Polar residues" evidence="2">
    <location>
        <begin position="207"/>
        <end position="226"/>
    </location>
</feature>
<feature type="region of interest" description="Disordered" evidence="2">
    <location>
        <begin position="1"/>
        <end position="106"/>
    </location>
</feature>
<name>R8BNG1_PHAM7</name>
<gene>
    <name evidence="3" type="ORF">UCRPA7_3817</name>
</gene>
<evidence type="ECO:0000313" key="3">
    <source>
        <dbReference type="EMBL" id="EOO00882.1"/>
    </source>
</evidence>
<keyword evidence="1" id="KW-0175">Coiled coil</keyword>
<protein>
    <submittedName>
        <fullName evidence="3">Putative autophagy-related protein 28 protein</fullName>
    </submittedName>
</protein>
<dbReference type="EMBL" id="KB933061">
    <property type="protein sequence ID" value="EOO00882.1"/>
    <property type="molecule type" value="Genomic_DNA"/>
</dbReference>
<dbReference type="RefSeq" id="XP_007914582.1">
    <property type="nucleotide sequence ID" value="XM_007916391.1"/>
</dbReference>
<dbReference type="Proteomes" id="UP000014074">
    <property type="component" value="Unassembled WGS sequence"/>
</dbReference>
<evidence type="ECO:0000256" key="1">
    <source>
        <dbReference type="SAM" id="Coils"/>
    </source>
</evidence>
<feature type="region of interest" description="Disordered" evidence="2">
    <location>
        <begin position="493"/>
        <end position="513"/>
    </location>
</feature>
<dbReference type="KEGG" id="tmn:UCRPA7_3817"/>
<dbReference type="AlphaFoldDB" id="R8BNG1"/>
<feature type="compositionally biased region" description="Basic and acidic residues" evidence="2">
    <location>
        <begin position="493"/>
        <end position="503"/>
    </location>
</feature>
<feature type="compositionally biased region" description="Basic and acidic residues" evidence="2">
    <location>
        <begin position="45"/>
        <end position="69"/>
    </location>
</feature>
<feature type="region of interest" description="Disordered" evidence="2">
    <location>
        <begin position="610"/>
        <end position="671"/>
    </location>
</feature>
<feature type="compositionally biased region" description="Polar residues" evidence="2">
    <location>
        <begin position="634"/>
        <end position="643"/>
    </location>
</feature>
<sequence>MTAKSSFLPRLSFSRGDSPVLPFHNTSRSSLRNKRSEYDLADLSPRAEDALLSPEADRTESRDPFERRRPSSTSAGNSEGSSKAGSTSKMKHDRVMFAGPPPPIATSKLLYTDEEDRAATLRSRGSSPAWLPTTAARHAISSVIWDHREPSTDPAPAYDRDSVWRSLQRRQLAIEQDLQRFLNIQEQTHSARLDPTNTVPSLGPLSDTASDTGSATPTGTNVSASSRRLRSIEPIARSTAAGEIIPVRQPRARKLGLTGARRGLAKSMALLADLKAEEDASLASALSTRKKALAQIRKLSARREGISEELRALETDDEEPLTRELSELDLEHRGVCTEISDLEERLAGLKKRRRWLEGRIDDVKNRREAGLSGYKGALKEVEDNVKAVLSRPPVKPLDLEALRMAASDAESSQVDGQGPGVELPLDGVEFLRLRPERRTIDMAKEWWEGEVTVLERRKAQVDKERAALEDGAEVWDEVVKLVSDFETDFRKTMQGPREDEGLTKGKHRPPSPEEALQLQAEKIQSVITGLEQRLVIAEQNHWNLLIAAIGAEFEAFKAAEHINKEMLRSMGIGVERSPSPLKQSYITAREPSQMNGSEVGPTLVDVREDKAGESDNEVPPDLLVAHDEDGHRLQVSQQEPDSQLSHEREDSENEVPPEFLAEHHGEDDDVE</sequence>
<reference evidence="4" key="1">
    <citation type="journal article" date="2013" name="Genome Announc.">
        <title>Draft genome sequence of the ascomycete Phaeoacremonium aleophilum strain UCR-PA7, a causal agent of the esca disease complex in grapevines.</title>
        <authorList>
            <person name="Blanco-Ulate B."/>
            <person name="Rolshausen P."/>
            <person name="Cantu D."/>
        </authorList>
    </citation>
    <scope>NUCLEOTIDE SEQUENCE [LARGE SCALE GENOMIC DNA]</scope>
    <source>
        <strain evidence="4">UCR-PA7</strain>
    </source>
</reference>
<organism evidence="3 4">
    <name type="scientific">Phaeoacremonium minimum (strain UCR-PA7)</name>
    <name type="common">Esca disease fungus</name>
    <name type="synonym">Togninia minima</name>
    <dbReference type="NCBI Taxonomy" id="1286976"/>
    <lineage>
        <taxon>Eukaryota</taxon>
        <taxon>Fungi</taxon>
        <taxon>Dikarya</taxon>
        <taxon>Ascomycota</taxon>
        <taxon>Pezizomycotina</taxon>
        <taxon>Sordariomycetes</taxon>
        <taxon>Sordariomycetidae</taxon>
        <taxon>Togniniales</taxon>
        <taxon>Togniniaceae</taxon>
        <taxon>Phaeoacremonium</taxon>
    </lineage>
</organism>
<accession>R8BNG1</accession>
<feature type="coiled-coil region" evidence="1">
    <location>
        <begin position="289"/>
        <end position="366"/>
    </location>
</feature>
<keyword evidence="4" id="KW-1185">Reference proteome</keyword>
<dbReference type="HOGENOM" id="CLU_015530_1_0_1"/>
<proteinExistence type="predicted"/>
<evidence type="ECO:0000256" key="2">
    <source>
        <dbReference type="SAM" id="MobiDB-lite"/>
    </source>
</evidence>
<dbReference type="GeneID" id="19324203"/>
<feature type="coiled-coil region" evidence="1">
    <location>
        <begin position="513"/>
        <end position="540"/>
    </location>
</feature>
<feature type="region of interest" description="Disordered" evidence="2">
    <location>
        <begin position="189"/>
        <end position="230"/>
    </location>
</feature>